<dbReference type="Gene3D" id="3.40.1350.10">
    <property type="match status" value="1"/>
</dbReference>
<dbReference type="InterPro" id="IPR011856">
    <property type="entry name" value="tRNA_endonuc-like_dom_sf"/>
</dbReference>
<protein>
    <recommendedName>
        <fullName evidence="2">HTH HARE-type domain-containing protein</fullName>
    </recommendedName>
</protein>
<dbReference type="InterPro" id="IPR011335">
    <property type="entry name" value="Restrct_endonuc-II-like"/>
</dbReference>
<sequence length="242" mass="27040">MTPVEIARAILEQEPKGLHVSDIAQKALQTNLVEQSDFDAFSKKLQSALAQNVKTREPIFRKTKIGGRKKGCYGLASKLAKPQRIRLEPDEIVLESTNYFGKAGEYAIHSELLFRGFNASIMTVDEGVDIIASKNNRFFYLQVKTSKDTNGTFVFSIRKAAFTANLNGGTFYILVARRIIQRRHLCDYVILPSSYLQHLISIGAITGLNGYTLKLVITDAGQFLLNKGEDVTTFVNRFSLIV</sequence>
<reference evidence="4" key="1">
    <citation type="journal article" date="2019" name="Int. J. Syst. Evol. Microbiol.">
        <title>The Global Catalogue of Microorganisms (GCM) 10K type strain sequencing project: providing services to taxonomists for standard genome sequencing and annotation.</title>
        <authorList>
            <consortium name="The Broad Institute Genomics Platform"/>
            <consortium name="The Broad Institute Genome Sequencing Center for Infectious Disease"/>
            <person name="Wu L."/>
            <person name="Ma J."/>
        </authorList>
    </citation>
    <scope>NUCLEOTIDE SEQUENCE [LARGE SCALE GENOMIC DNA]</scope>
    <source>
        <strain evidence="4">JCM 18053</strain>
    </source>
</reference>
<dbReference type="SUPFAM" id="SSF52980">
    <property type="entry name" value="Restriction endonuclease-like"/>
    <property type="match status" value="1"/>
</dbReference>
<accession>A0ABP9NR16</accession>
<organism evidence="3 4">
    <name type="scientific">Prosthecobacter algae</name>
    <dbReference type="NCBI Taxonomy" id="1144682"/>
    <lineage>
        <taxon>Bacteria</taxon>
        <taxon>Pseudomonadati</taxon>
        <taxon>Verrucomicrobiota</taxon>
        <taxon>Verrucomicrobiia</taxon>
        <taxon>Verrucomicrobiales</taxon>
        <taxon>Verrucomicrobiaceae</taxon>
        <taxon>Prosthecobacter</taxon>
    </lineage>
</organism>
<dbReference type="Pfam" id="PF05066">
    <property type="entry name" value="HARE-HTH"/>
    <property type="match status" value="1"/>
</dbReference>
<dbReference type="Proteomes" id="UP001499852">
    <property type="component" value="Unassembled WGS sequence"/>
</dbReference>
<dbReference type="RefSeq" id="WP_345734326.1">
    <property type="nucleotide sequence ID" value="NZ_BAABIA010000001.1"/>
</dbReference>
<dbReference type="InterPro" id="IPR007759">
    <property type="entry name" value="Asxl_HARE-HTH"/>
</dbReference>
<proteinExistence type="predicted"/>
<feature type="domain" description="HTH HARE-type" evidence="2">
    <location>
        <begin position="1"/>
        <end position="78"/>
    </location>
</feature>
<comment type="caution">
    <text evidence="3">The sequence shown here is derived from an EMBL/GenBank/DDBJ whole genome shotgun (WGS) entry which is preliminary data.</text>
</comment>
<evidence type="ECO:0000313" key="3">
    <source>
        <dbReference type="EMBL" id="GAA5132262.1"/>
    </source>
</evidence>
<name>A0ABP9NR16_9BACT</name>
<keyword evidence="1" id="KW-0804">Transcription</keyword>
<keyword evidence="4" id="KW-1185">Reference proteome</keyword>
<evidence type="ECO:0000313" key="4">
    <source>
        <dbReference type="Proteomes" id="UP001499852"/>
    </source>
</evidence>
<gene>
    <name evidence="3" type="ORF">GCM10023213_00100</name>
</gene>
<evidence type="ECO:0000256" key="1">
    <source>
        <dbReference type="ARBA" id="ARBA00023163"/>
    </source>
</evidence>
<dbReference type="EMBL" id="BAABIA010000001">
    <property type="protein sequence ID" value="GAA5132262.1"/>
    <property type="molecule type" value="Genomic_DNA"/>
</dbReference>
<evidence type="ECO:0000259" key="2">
    <source>
        <dbReference type="PROSITE" id="PS51913"/>
    </source>
</evidence>
<dbReference type="PROSITE" id="PS51913">
    <property type="entry name" value="HTH_HARE"/>
    <property type="match status" value="1"/>
</dbReference>